<dbReference type="AlphaFoldDB" id="A0A0C3PN60"/>
<accession>A0A0C3PN60</accession>
<dbReference type="Proteomes" id="UP000054217">
    <property type="component" value="Unassembled WGS sequence"/>
</dbReference>
<gene>
    <name evidence="1" type="ORF">M404DRAFT_212799</name>
</gene>
<name>A0A0C3PN60_PISTI</name>
<dbReference type="HOGENOM" id="CLU_1835939_0_0_1"/>
<evidence type="ECO:0000313" key="1">
    <source>
        <dbReference type="EMBL" id="KIO09814.1"/>
    </source>
</evidence>
<organism evidence="1 2">
    <name type="scientific">Pisolithus tinctorius Marx 270</name>
    <dbReference type="NCBI Taxonomy" id="870435"/>
    <lineage>
        <taxon>Eukaryota</taxon>
        <taxon>Fungi</taxon>
        <taxon>Dikarya</taxon>
        <taxon>Basidiomycota</taxon>
        <taxon>Agaricomycotina</taxon>
        <taxon>Agaricomycetes</taxon>
        <taxon>Agaricomycetidae</taxon>
        <taxon>Boletales</taxon>
        <taxon>Sclerodermatineae</taxon>
        <taxon>Pisolithaceae</taxon>
        <taxon>Pisolithus</taxon>
    </lineage>
</organism>
<reference evidence="2" key="2">
    <citation type="submission" date="2015-01" db="EMBL/GenBank/DDBJ databases">
        <title>Evolutionary Origins and Diversification of the Mycorrhizal Mutualists.</title>
        <authorList>
            <consortium name="DOE Joint Genome Institute"/>
            <consortium name="Mycorrhizal Genomics Consortium"/>
            <person name="Kohler A."/>
            <person name="Kuo A."/>
            <person name="Nagy L.G."/>
            <person name="Floudas D."/>
            <person name="Copeland A."/>
            <person name="Barry K.W."/>
            <person name="Cichocki N."/>
            <person name="Veneault-Fourrey C."/>
            <person name="LaButti K."/>
            <person name="Lindquist E.A."/>
            <person name="Lipzen A."/>
            <person name="Lundell T."/>
            <person name="Morin E."/>
            <person name="Murat C."/>
            <person name="Riley R."/>
            <person name="Ohm R."/>
            <person name="Sun H."/>
            <person name="Tunlid A."/>
            <person name="Henrissat B."/>
            <person name="Grigoriev I.V."/>
            <person name="Hibbett D.S."/>
            <person name="Martin F."/>
        </authorList>
    </citation>
    <scope>NUCLEOTIDE SEQUENCE [LARGE SCALE GENOMIC DNA]</scope>
    <source>
        <strain evidence="2">Marx 270</strain>
    </source>
</reference>
<dbReference type="InParanoid" id="A0A0C3PN60"/>
<sequence>MISMGSAVIILDPRLVTLHATIVWVFLFPPLSRTARSHRVEAFPPLHGSLYTIPNQAPGPRGDRTGTSRMLIRSFTPYPLTCHAVQSTQIGRPRTSRSGCGFQWEYSSFPYKVRDNVATKYLRTGRWEKYSKSNNNNSHF</sequence>
<reference evidence="1 2" key="1">
    <citation type="submission" date="2014-04" db="EMBL/GenBank/DDBJ databases">
        <authorList>
            <consortium name="DOE Joint Genome Institute"/>
            <person name="Kuo A."/>
            <person name="Kohler A."/>
            <person name="Costa M.D."/>
            <person name="Nagy L.G."/>
            <person name="Floudas D."/>
            <person name="Copeland A."/>
            <person name="Barry K.W."/>
            <person name="Cichocki N."/>
            <person name="Veneault-Fourrey C."/>
            <person name="LaButti K."/>
            <person name="Lindquist E.A."/>
            <person name="Lipzen A."/>
            <person name="Lundell T."/>
            <person name="Morin E."/>
            <person name="Murat C."/>
            <person name="Sun H."/>
            <person name="Tunlid A."/>
            <person name="Henrissat B."/>
            <person name="Grigoriev I.V."/>
            <person name="Hibbett D.S."/>
            <person name="Martin F."/>
            <person name="Nordberg H.P."/>
            <person name="Cantor M.N."/>
            <person name="Hua S.X."/>
        </authorList>
    </citation>
    <scope>NUCLEOTIDE SEQUENCE [LARGE SCALE GENOMIC DNA]</scope>
    <source>
        <strain evidence="1 2">Marx 270</strain>
    </source>
</reference>
<protein>
    <submittedName>
        <fullName evidence="1">Uncharacterized protein</fullName>
    </submittedName>
</protein>
<keyword evidence="2" id="KW-1185">Reference proteome</keyword>
<evidence type="ECO:0000313" key="2">
    <source>
        <dbReference type="Proteomes" id="UP000054217"/>
    </source>
</evidence>
<dbReference type="EMBL" id="KN831953">
    <property type="protein sequence ID" value="KIO09814.1"/>
    <property type="molecule type" value="Genomic_DNA"/>
</dbReference>
<proteinExistence type="predicted"/>